<accession>A0A328B482</accession>
<sequence>MPPGAPRSRRWLALSVVGVVLFLGLATGVFWGDLMRSALDPKSPFQTYRPPPAPDYASRQSWALMPTRPDATAGDPPADVFFVSPTTFDGGHDWNAPIHEPKADRLFRRVMAPNYAGPFVRVGRIFAPRYRQASLYSLLTLREDAREARQFAYGDVARAFHEYLNRYNSGRPFVIVGVEQGGTLAARLLAEEVAPNPDLRARLAAAYLIETVIPAVDPPIPPCMRRGQAGCLAAWASVFDGQIDHAQLLLDRAVVWNSQGELVNLNDRAALCFNPILGAVTQDPAPARLHLGAANATGLEWGARPAFLGRQVSAVCRGGVLRVTHPKSASLKRQGSWADQRKVPGYNLFYADLEADAKARVATLTGH</sequence>
<dbReference type="SUPFAM" id="SSF53474">
    <property type="entry name" value="alpha/beta-Hydrolases"/>
    <property type="match status" value="1"/>
</dbReference>
<organism evidence="1 2">
    <name type="scientific">Phenylobacterium hankyongense</name>
    <dbReference type="NCBI Taxonomy" id="1813876"/>
    <lineage>
        <taxon>Bacteria</taxon>
        <taxon>Pseudomonadati</taxon>
        <taxon>Pseudomonadota</taxon>
        <taxon>Alphaproteobacteria</taxon>
        <taxon>Caulobacterales</taxon>
        <taxon>Caulobacteraceae</taxon>
        <taxon>Phenylobacterium</taxon>
    </lineage>
</organism>
<dbReference type="EMBL" id="QFYP01000001">
    <property type="protein sequence ID" value="RAK61201.1"/>
    <property type="molecule type" value="Genomic_DNA"/>
</dbReference>
<evidence type="ECO:0000313" key="2">
    <source>
        <dbReference type="Proteomes" id="UP000249842"/>
    </source>
</evidence>
<dbReference type="InterPro" id="IPR021440">
    <property type="entry name" value="DUF3089"/>
</dbReference>
<keyword evidence="2" id="KW-1185">Reference proteome</keyword>
<dbReference type="AlphaFoldDB" id="A0A328B482"/>
<dbReference type="InterPro" id="IPR029058">
    <property type="entry name" value="AB_hydrolase_fold"/>
</dbReference>
<gene>
    <name evidence="1" type="ORF">DJ021_15995</name>
</gene>
<reference evidence="2" key="1">
    <citation type="submission" date="2018-05" db="EMBL/GenBank/DDBJ databases">
        <authorList>
            <person name="Li X."/>
        </authorList>
    </citation>
    <scope>NUCLEOTIDE SEQUENCE [LARGE SCALE GENOMIC DNA]</scope>
    <source>
        <strain evidence="2">HKS-05</strain>
    </source>
</reference>
<dbReference type="Proteomes" id="UP000249842">
    <property type="component" value="Unassembled WGS sequence"/>
</dbReference>
<dbReference type="RefSeq" id="WP_111458493.1">
    <property type="nucleotide sequence ID" value="NZ_QFYP01000001.1"/>
</dbReference>
<name>A0A328B482_9CAUL</name>
<comment type="caution">
    <text evidence="1">The sequence shown here is derived from an EMBL/GenBank/DDBJ whole genome shotgun (WGS) entry which is preliminary data.</text>
</comment>
<dbReference type="OrthoDB" id="9794645at2"/>
<evidence type="ECO:0000313" key="1">
    <source>
        <dbReference type="EMBL" id="RAK61201.1"/>
    </source>
</evidence>
<dbReference type="Pfam" id="PF11288">
    <property type="entry name" value="DUF3089"/>
    <property type="match status" value="1"/>
</dbReference>
<protein>
    <submittedName>
        <fullName evidence="1">DUF3089 domain-containing protein</fullName>
    </submittedName>
</protein>
<proteinExistence type="predicted"/>